<gene>
    <name evidence="7" type="ORF">BS47DRAFT_265318</name>
</gene>
<feature type="compositionally biased region" description="Basic and acidic residues" evidence="6">
    <location>
        <begin position="128"/>
        <end position="140"/>
    </location>
</feature>
<reference evidence="7" key="1">
    <citation type="journal article" date="2020" name="Nat. Commun.">
        <title>Large-scale genome sequencing of mycorrhizal fungi provides insights into the early evolution of symbiotic traits.</title>
        <authorList>
            <person name="Miyauchi S."/>
            <person name="Kiss E."/>
            <person name="Kuo A."/>
            <person name="Drula E."/>
            <person name="Kohler A."/>
            <person name="Sanchez-Garcia M."/>
            <person name="Morin E."/>
            <person name="Andreopoulos B."/>
            <person name="Barry K.W."/>
            <person name="Bonito G."/>
            <person name="Buee M."/>
            <person name="Carver A."/>
            <person name="Chen C."/>
            <person name="Cichocki N."/>
            <person name="Clum A."/>
            <person name="Culley D."/>
            <person name="Crous P.W."/>
            <person name="Fauchery L."/>
            <person name="Girlanda M."/>
            <person name="Hayes R.D."/>
            <person name="Keri Z."/>
            <person name="LaButti K."/>
            <person name="Lipzen A."/>
            <person name="Lombard V."/>
            <person name="Magnuson J."/>
            <person name="Maillard F."/>
            <person name="Murat C."/>
            <person name="Nolan M."/>
            <person name="Ohm R.A."/>
            <person name="Pangilinan J."/>
            <person name="Pereira M.F."/>
            <person name="Perotto S."/>
            <person name="Peter M."/>
            <person name="Pfister S."/>
            <person name="Riley R."/>
            <person name="Sitrit Y."/>
            <person name="Stielow J.B."/>
            <person name="Szollosi G."/>
            <person name="Zifcakova L."/>
            <person name="Stursova M."/>
            <person name="Spatafora J.W."/>
            <person name="Tedersoo L."/>
            <person name="Vaario L.M."/>
            <person name="Yamada A."/>
            <person name="Yan M."/>
            <person name="Wang P."/>
            <person name="Xu J."/>
            <person name="Bruns T."/>
            <person name="Baldrian P."/>
            <person name="Vilgalys R."/>
            <person name="Dunand C."/>
            <person name="Henrissat B."/>
            <person name="Grigoriev I.V."/>
            <person name="Hibbett D."/>
            <person name="Nagy L.G."/>
            <person name="Martin F.M."/>
        </authorList>
    </citation>
    <scope>NUCLEOTIDE SEQUENCE</scope>
    <source>
        <strain evidence="7">UP504</strain>
    </source>
</reference>
<evidence type="ECO:0000256" key="5">
    <source>
        <dbReference type="ARBA" id="ARBA00023242"/>
    </source>
</evidence>
<keyword evidence="2" id="KW-0805">Transcription regulation</keyword>
<evidence type="ECO:0000256" key="1">
    <source>
        <dbReference type="ARBA" id="ARBA00004123"/>
    </source>
</evidence>
<organism evidence="7 8">
    <name type="scientific">Hydnum rufescens UP504</name>
    <dbReference type="NCBI Taxonomy" id="1448309"/>
    <lineage>
        <taxon>Eukaryota</taxon>
        <taxon>Fungi</taxon>
        <taxon>Dikarya</taxon>
        <taxon>Basidiomycota</taxon>
        <taxon>Agaricomycotina</taxon>
        <taxon>Agaricomycetes</taxon>
        <taxon>Cantharellales</taxon>
        <taxon>Hydnaceae</taxon>
        <taxon>Hydnum</taxon>
    </lineage>
</organism>
<feature type="region of interest" description="Disordered" evidence="6">
    <location>
        <begin position="73"/>
        <end position="105"/>
    </location>
</feature>
<keyword evidence="3" id="KW-0238">DNA-binding</keyword>
<feature type="region of interest" description="Disordered" evidence="6">
    <location>
        <begin position="126"/>
        <end position="173"/>
    </location>
</feature>
<evidence type="ECO:0000256" key="6">
    <source>
        <dbReference type="SAM" id="MobiDB-lite"/>
    </source>
</evidence>
<keyword evidence="8" id="KW-1185">Reference proteome</keyword>
<dbReference type="Proteomes" id="UP000886523">
    <property type="component" value="Unassembled WGS sequence"/>
</dbReference>
<evidence type="ECO:0000313" key="8">
    <source>
        <dbReference type="Proteomes" id="UP000886523"/>
    </source>
</evidence>
<name>A0A9P6AM79_9AGAM</name>
<accession>A0A9P6AM79</accession>
<dbReference type="EMBL" id="MU129068">
    <property type="protein sequence ID" value="KAF9507974.1"/>
    <property type="molecule type" value="Genomic_DNA"/>
</dbReference>
<dbReference type="GO" id="GO:0005634">
    <property type="term" value="C:nucleus"/>
    <property type="evidence" value="ECO:0007669"/>
    <property type="project" value="UniProtKB-SubCell"/>
</dbReference>
<comment type="subcellular location">
    <subcellularLocation>
        <location evidence="1">Nucleus</location>
    </subcellularLocation>
</comment>
<keyword evidence="5" id="KW-0539">Nucleus</keyword>
<dbReference type="PANTHER" id="PTHR31845">
    <property type="entry name" value="FINGER DOMAIN PROTEIN, PUTATIVE-RELATED"/>
    <property type="match status" value="1"/>
</dbReference>
<feature type="compositionally biased region" description="Polar residues" evidence="6">
    <location>
        <begin position="83"/>
        <end position="93"/>
    </location>
</feature>
<dbReference type="OrthoDB" id="39175at2759"/>
<comment type="caution">
    <text evidence="7">The sequence shown here is derived from an EMBL/GenBank/DDBJ whole genome shotgun (WGS) entry which is preliminary data.</text>
</comment>
<keyword evidence="4" id="KW-0804">Transcription</keyword>
<proteinExistence type="predicted"/>
<evidence type="ECO:0000256" key="4">
    <source>
        <dbReference type="ARBA" id="ARBA00023163"/>
    </source>
</evidence>
<dbReference type="GO" id="GO:0000981">
    <property type="term" value="F:DNA-binding transcription factor activity, RNA polymerase II-specific"/>
    <property type="evidence" value="ECO:0007669"/>
    <property type="project" value="TreeGrafter"/>
</dbReference>
<dbReference type="PANTHER" id="PTHR31845:SF19">
    <property type="entry name" value="TRANSCRIPTION FACTOR DOMAIN-CONTAINING PROTEIN"/>
    <property type="match status" value="1"/>
</dbReference>
<dbReference type="AlphaFoldDB" id="A0A9P6AM79"/>
<dbReference type="InterPro" id="IPR051089">
    <property type="entry name" value="prtT"/>
</dbReference>
<protein>
    <submittedName>
        <fullName evidence="7">Uncharacterized protein</fullName>
    </submittedName>
</protein>
<evidence type="ECO:0000256" key="2">
    <source>
        <dbReference type="ARBA" id="ARBA00023015"/>
    </source>
</evidence>
<dbReference type="GO" id="GO:0000976">
    <property type="term" value="F:transcription cis-regulatory region binding"/>
    <property type="evidence" value="ECO:0007669"/>
    <property type="project" value="TreeGrafter"/>
</dbReference>
<sequence>MSSSPFNLQALEAMPTPYPELEISDECGLLQGYNDPFPDILSPLSYASSSSPPPILALPQHQWSGDALSQYPDAKRARHNHTNELSTSVSEITHSPPKDCPKCGRPLRRSHSTGLYRCGKCGPRGTRRLHDNTVNREDGPSHWGPVRSPTHSNNGSEGSFSFTSLPPDVKHEPEPLEILPENYEPPELIIRGLVSPEEVCQLFEIFFDRMNDANTLDPTVHNIPSLLTRCPFLFTVICAIASSALPSRPDLYPVAISLAKAEASKALSVREKGPYTSPEAALALKLMARWARRSCPFVPVTV</sequence>
<evidence type="ECO:0000256" key="3">
    <source>
        <dbReference type="ARBA" id="ARBA00023125"/>
    </source>
</evidence>
<feature type="compositionally biased region" description="Polar residues" evidence="6">
    <location>
        <begin position="149"/>
        <end position="164"/>
    </location>
</feature>
<evidence type="ECO:0000313" key="7">
    <source>
        <dbReference type="EMBL" id="KAF9507974.1"/>
    </source>
</evidence>